<comment type="similarity">
    <text evidence="3">Belongs to the DegT/DnrJ/EryC1 family.</text>
</comment>
<dbReference type="InterPro" id="IPR015424">
    <property type="entry name" value="PyrdxlP-dep_Trfase"/>
</dbReference>
<accession>A0A9W6VE16</accession>
<comment type="cofactor">
    <cofactor evidence="1">
        <name>pyridoxal 5'-phosphate</name>
        <dbReference type="ChEBI" id="CHEBI:597326"/>
    </cofactor>
</comment>
<dbReference type="RefSeq" id="WP_027942461.1">
    <property type="nucleotide sequence ID" value="NZ_BSTI01000001.1"/>
</dbReference>
<evidence type="ECO:0000256" key="3">
    <source>
        <dbReference type="RuleBase" id="RU004508"/>
    </source>
</evidence>
<dbReference type="AlphaFoldDB" id="A0A9W6VE16"/>
<sequence length="368" mass="38556">MIPITAVDVRDAEPLVTEVLRSGSLTRGPMVSRFETAFAAITGTAHAVAMNSGTSALVAALQALDLRPGDEVVTSPFTSAPTLNAILQAGASVRFADISRDDFAVDPDAAAAAIGPRTRVLMPVHLFGQTADLGKLAPLAAEHGLYLVEEAAHALGASCHGKPAGSFGVGCFSLYAAQGLTTGEGGMITCQDDELADRLRLLRNEGRRSVSEHELPGQHYRMSELHAAVGISQLTKLDELIAARRRNARRLTLGLAGTPGLTVPRVLPGRGHVWSHYTVLVGANAMLSRDELAAELAGRGICTGTCYPKLVFDHGCFRGHPQVLTASPADFPVATALTDQALSLPVHPALTQSDVDTVIAEVREALGA</sequence>
<dbReference type="Pfam" id="PF01041">
    <property type="entry name" value="DegT_DnrJ_EryC1"/>
    <property type="match status" value="1"/>
</dbReference>
<dbReference type="GO" id="GO:0030170">
    <property type="term" value="F:pyridoxal phosphate binding"/>
    <property type="evidence" value="ECO:0007669"/>
    <property type="project" value="TreeGrafter"/>
</dbReference>
<evidence type="ECO:0000256" key="2">
    <source>
        <dbReference type="ARBA" id="ARBA00023194"/>
    </source>
</evidence>
<comment type="caution">
    <text evidence="4">The sequence shown here is derived from an EMBL/GenBank/DDBJ whole genome shotgun (WGS) entry which is preliminary data.</text>
</comment>
<dbReference type="PANTHER" id="PTHR30244:SF34">
    <property type="entry name" value="DTDP-4-AMINO-4,6-DIDEOXYGALACTOSE TRANSAMINASE"/>
    <property type="match status" value="1"/>
</dbReference>
<evidence type="ECO:0000256" key="1">
    <source>
        <dbReference type="ARBA" id="ARBA00001933"/>
    </source>
</evidence>
<protein>
    <submittedName>
        <fullName evidence="4">Aminotransferase</fullName>
    </submittedName>
</protein>
<dbReference type="InterPro" id="IPR000653">
    <property type="entry name" value="DegT/StrS_aminotransferase"/>
</dbReference>
<gene>
    <name evidence="4" type="ORF">Atai01_06460</name>
</gene>
<dbReference type="InterPro" id="IPR015422">
    <property type="entry name" value="PyrdxlP-dep_Trfase_small"/>
</dbReference>
<evidence type="ECO:0000313" key="5">
    <source>
        <dbReference type="Proteomes" id="UP001165136"/>
    </source>
</evidence>
<dbReference type="Gene3D" id="3.90.1150.10">
    <property type="entry name" value="Aspartate Aminotransferase, domain 1"/>
    <property type="match status" value="1"/>
</dbReference>
<dbReference type="InterPro" id="IPR015421">
    <property type="entry name" value="PyrdxlP-dep_Trfase_major"/>
</dbReference>
<dbReference type="GO" id="GO:0008483">
    <property type="term" value="F:transaminase activity"/>
    <property type="evidence" value="ECO:0007669"/>
    <property type="project" value="UniProtKB-KW"/>
</dbReference>
<dbReference type="EMBL" id="BSTI01000001">
    <property type="protein sequence ID" value="GLY64027.1"/>
    <property type="molecule type" value="Genomic_DNA"/>
</dbReference>
<dbReference type="Gene3D" id="3.40.640.10">
    <property type="entry name" value="Type I PLP-dependent aspartate aminotransferase-like (Major domain)"/>
    <property type="match status" value="1"/>
</dbReference>
<keyword evidence="4" id="KW-0032">Aminotransferase</keyword>
<name>A0A9W6VE16_9PSEU</name>
<keyword evidence="3" id="KW-0663">Pyridoxal phosphate</keyword>
<evidence type="ECO:0000313" key="4">
    <source>
        <dbReference type="EMBL" id="GLY64027.1"/>
    </source>
</evidence>
<dbReference type="SUPFAM" id="SSF53383">
    <property type="entry name" value="PLP-dependent transferases"/>
    <property type="match status" value="1"/>
</dbReference>
<dbReference type="GO" id="GO:0017000">
    <property type="term" value="P:antibiotic biosynthetic process"/>
    <property type="evidence" value="ECO:0007669"/>
    <property type="project" value="UniProtKB-KW"/>
</dbReference>
<reference evidence="4" key="1">
    <citation type="submission" date="2023-03" db="EMBL/GenBank/DDBJ databases">
        <title>Amycolatopsis taiwanensis NBRC 103393.</title>
        <authorList>
            <person name="Ichikawa N."/>
            <person name="Sato H."/>
            <person name="Tonouchi N."/>
        </authorList>
    </citation>
    <scope>NUCLEOTIDE SEQUENCE</scope>
    <source>
        <strain evidence="4">NBRC 103393</strain>
    </source>
</reference>
<dbReference type="CDD" id="cd00616">
    <property type="entry name" value="AHBA_syn"/>
    <property type="match status" value="1"/>
</dbReference>
<keyword evidence="4" id="KW-0808">Transferase</keyword>
<organism evidence="4 5">
    <name type="scientific">Amycolatopsis taiwanensis</name>
    <dbReference type="NCBI Taxonomy" id="342230"/>
    <lineage>
        <taxon>Bacteria</taxon>
        <taxon>Bacillati</taxon>
        <taxon>Actinomycetota</taxon>
        <taxon>Actinomycetes</taxon>
        <taxon>Pseudonocardiales</taxon>
        <taxon>Pseudonocardiaceae</taxon>
        <taxon>Amycolatopsis</taxon>
    </lineage>
</organism>
<dbReference type="GO" id="GO:0000271">
    <property type="term" value="P:polysaccharide biosynthetic process"/>
    <property type="evidence" value="ECO:0007669"/>
    <property type="project" value="TreeGrafter"/>
</dbReference>
<dbReference type="Proteomes" id="UP001165136">
    <property type="component" value="Unassembled WGS sequence"/>
</dbReference>
<keyword evidence="2" id="KW-0045">Antibiotic biosynthesis</keyword>
<dbReference type="PANTHER" id="PTHR30244">
    <property type="entry name" value="TRANSAMINASE"/>
    <property type="match status" value="1"/>
</dbReference>
<proteinExistence type="inferred from homology"/>
<keyword evidence="5" id="KW-1185">Reference proteome</keyword>
<dbReference type="PIRSF" id="PIRSF000390">
    <property type="entry name" value="PLP_StrS"/>
    <property type="match status" value="1"/>
</dbReference>